<dbReference type="FunFam" id="3.40.50.300:FF:000425">
    <property type="entry name" value="Probable ABC transporter, ATP-binding subunit"/>
    <property type="match status" value="1"/>
</dbReference>
<dbReference type="Gene3D" id="3.40.50.300">
    <property type="entry name" value="P-loop containing nucleotide triphosphate hydrolases"/>
    <property type="match status" value="1"/>
</dbReference>
<keyword evidence="5" id="KW-0067">ATP-binding</keyword>
<dbReference type="AlphaFoldDB" id="A0A3T0ECF6"/>
<evidence type="ECO:0000256" key="6">
    <source>
        <dbReference type="ARBA" id="ARBA00023004"/>
    </source>
</evidence>
<dbReference type="SUPFAM" id="SSF52540">
    <property type="entry name" value="P-loop containing nucleoside triphosphate hydrolases"/>
    <property type="match status" value="1"/>
</dbReference>
<evidence type="ECO:0000313" key="10">
    <source>
        <dbReference type="Proteomes" id="UP000286954"/>
    </source>
</evidence>
<protein>
    <submittedName>
        <fullName evidence="9">ABC transporter-like protein</fullName>
    </submittedName>
</protein>
<reference evidence="9 10" key="1">
    <citation type="submission" date="2016-12" db="EMBL/GenBank/DDBJ databases">
        <title>The genome of dimorphic prosthecate Glycocaulis alkaliphilus 6b-8t, isolated from crude oil dictates its adaptability in petroleum environments.</title>
        <authorList>
            <person name="Wu X.-L."/>
            <person name="Geng S."/>
        </authorList>
    </citation>
    <scope>NUCLEOTIDE SEQUENCE [LARGE SCALE GENOMIC DNA]</scope>
    <source>
        <strain evidence="9 10">6B-8</strain>
    </source>
</reference>
<dbReference type="RefSeq" id="WP_233352350.1">
    <property type="nucleotide sequence ID" value="NZ_BMFB01000001.1"/>
</dbReference>
<dbReference type="InterPro" id="IPR017871">
    <property type="entry name" value="ABC_transporter-like_CS"/>
</dbReference>
<dbReference type="InterPro" id="IPR050093">
    <property type="entry name" value="ABC_SmlMolc_Importer"/>
</dbReference>
<dbReference type="PANTHER" id="PTHR42781">
    <property type="entry name" value="SPERMIDINE/PUTRESCINE IMPORT ATP-BINDING PROTEIN POTA"/>
    <property type="match status" value="1"/>
</dbReference>
<dbReference type="InterPro" id="IPR013611">
    <property type="entry name" value="Transp-assoc_OB_typ2"/>
</dbReference>
<evidence type="ECO:0000256" key="3">
    <source>
        <dbReference type="ARBA" id="ARBA00022496"/>
    </source>
</evidence>
<dbReference type="GO" id="GO:0015697">
    <property type="term" value="P:quaternary ammonium group transport"/>
    <property type="evidence" value="ECO:0007669"/>
    <property type="project" value="UniProtKB-ARBA"/>
</dbReference>
<accession>A0A3T0ECF6</accession>
<evidence type="ECO:0000256" key="8">
    <source>
        <dbReference type="ARBA" id="ARBA00023136"/>
    </source>
</evidence>
<evidence type="ECO:0000313" key="9">
    <source>
        <dbReference type="EMBL" id="AZU04980.1"/>
    </source>
</evidence>
<gene>
    <name evidence="9" type="ORF">X907_2465</name>
</gene>
<dbReference type="GO" id="GO:0043190">
    <property type="term" value="C:ATP-binding cassette (ABC) transporter complex"/>
    <property type="evidence" value="ECO:0007669"/>
    <property type="project" value="InterPro"/>
</dbReference>
<dbReference type="GO" id="GO:0016887">
    <property type="term" value="F:ATP hydrolysis activity"/>
    <property type="evidence" value="ECO:0007669"/>
    <property type="project" value="InterPro"/>
</dbReference>
<keyword evidence="6" id="KW-0408">Iron</keyword>
<evidence type="ECO:0000256" key="1">
    <source>
        <dbReference type="ARBA" id="ARBA00022448"/>
    </source>
</evidence>
<dbReference type="InterPro" id="IPR008995">
    <property type="entry name" value="Mo/tungstate-bd_C_term_dom"/>
</dbReference>
<keyword evidence="3" id="KW-0410">Iron transport</keyword>
<keyword evidence="8" id="KW-0472">Membrane</keyword>
<keyword evidence="4" id="KW-0547">Nucleotide-binding</keyword>
<dbReference type="SMART" id="SM00382">
    <property type="entry name" value="AAA"/>
    <property type="match status" value="1"/>
</dbReference>
<dbReference type="PROSITE" id="PS00211">
    <property type="entry name" value="ABC_TRANSPORTER_1"/>
    <property type="match status" value="1"/>
</dbReference>
<proteinExistence type="predicted"/>
<keyword evidence="2" id="KW-1003">Cell membrane</keyword>
<dbReference type="InterPro" id="IPR003439">
    <property type="entry name" value="ABC_transporter-like_ATP-bd"/>
</dbReference>
<evidence type="ECO:0000256" key="2">
    <source>
        <dbReference type="ARBA" id="ARBA00022475"/>
    </source>
</evidence>
<keyword evidence="1" id="KW-0813">Transport</keyword>
<evidence type="ECO:0000256" key="5">
    <source>
        <dbReference type="ARBA" id="ARBA00022840"/>
    </source>
</evidence>
<organism evidence="9 10">
    <name type="scientific">Glycocaulis alkaliphilus</name>
    <dbReference type="NCBI Taxonomy" id="1434191"/>
    <lineage>
        <taxon>Bacteria</taxon>
        <taxon>Pseudomonadati</taxon>
        <taxon>Pseudomonadota</taxon>
        <taxon>Alphaproteobacteria</taxon>
        <taxon>Maricaulales</taxon>
        <taxon>Maricaulaceae</taxon>
        <taxon>Glycocaulis</taxon>
    </lineage>
</organism>
<keyword evidence="10" id="KW-1185">Reference proteome</keyword>
<dbReference type="Proteomes" id="UP000286954">
    <property type="component" value="Chromosome"/>
</dbReference>
<dbReference type="Pfam" id="PF00005">
    <property type="entry name" value="ABC_tran"/>
    <property type="match status" value="1"/>
</dbReference>
<sequence length="352" mass="36414">MNMMANDTPRVVITGAEVRLGGADGVAVRGADLSLRAGQVTALLGPSGAGKSTLLRAIAGLERLHAGEIVSDGNVWSGPGMHLAPERRRCGVVFQDYALFPHLTAIQNVAFGLRHLSGGERRQRVMESLEAVELTHRARAYPHELSGGEQQRVALARALAPEPAVMLLDEPFSGLDRRLRADLSAMTLDVLRRSGTASLIITHDAEDALASADEIALMERGSIIQSGTPDALYLAPASESAARMLGDVEAFASRVDGGKASTPLGVAAAPQPDGSAVTVLVRPEGILVGAGGEAGASARIVSRRPAGPVVVLLIALASGERVTARAPVSHPAQAGDAVSLVLDPAFVSVVAR</sequence>
<dbReference type="EMBL" id="CP018911">
    <property type="protein sequence ID" value="AZU04980.1"/>
    <property type="molecule type" value="Genomic_DNA"/>
</dbReference>
<name>A0A3T0ECF6_9PROT</name>
<dbReference type="CDD" id="cd03259">
    <property type="entry name" value="ABC_Carb_Solutes_like"/>
    <property type="match status" value="1"/>
</dbReference>
<dbReference type="GO" id="GO:0015408">
    <property type="term" value="F:ABC-type ferric iron transporter activity"/>
    <property type="evidence" value="ECO:0007669"/>
    <property type="project" value="InterPro"/>
</dbReference>
<keyword evidence="7" id="KW-0406">Ion transport</keyword>
<dbReference type="InterPro" id="IPR015853">
    <property type="entry name" value="ABC_transpr_FbpC"/>
</dbReference>
<dbReference type="Pfam" id="PF08402">
    <property type="entry name" value="TOBE_2"/>
    <property type="match status" value="1"/>
</dbReference>
<dbReference type="GO" id="GO:0005524">
    <property type="term" value="F:ATP binding"/>
    <property type="evidence" value="ECO:0007669"/>
    <property type="project" value="UniProtKB-KW"/>
</dbReference>
<dbReference type="PANTHER" id="PTHR42781:SF4">
    <property type="entry name" value="SPERMIDINE_PUTRESCINE IMPORT ATP-BINDING PROTEIN POTA"/>
    <property type="match status" value="1"/>
</dbReference>
<dbReference type="SUPFAM" id="SSF50331">
    <property type="entry name" value="MOP-like"/>
    <property type="match status" value="1"/>
</dbReference>
<dbReference type="KEGG" id="gak:X907_2465"/>
<dbReference type="PROSITE" id="PS50893">
    <property type="entry name" value="ABC_TRANSPORTER_2"/>
    <property type="match status" value="1"/>
</dbReference>
<dbReference type="InterPro" id="IPR027417">
    <property type="entry name" value="P-loop_NTPase"/>
</dbReference>
<evidence type="ECO:0000256" key="7">
    <source>
        <dbReference type="ARBA" id="ARBA00023065"/>
    </source>
</evidence>
<dbReference type="InterPro" id="IPR003593">
    <property type="entry name" value="AAA+_ATPase"/>
</dbReference>
<evidence type="ECO:0000256" key="4">
    <source>
        <dbReference type="ARBA" id="ARBA00022741"/>
    </source>
</evidence>